<gene>
    <name evidence="1" type="ORF">MNB_ARC-1_1135</name>
</gene>
<sequence length="240" mass="28444">MKFLFILVFVFYSYLSSDEIDRLAKKLELINKKKQEFELKKKIKPVVKVVLTEEQKEQNRLEKARFKFDMLKSFRLLKDRERKLHHDIFLKSRENVLAKMKYELNSIDKSTSPIKQMKFKVKIESLIENGYGTILVVNAKSYNNALALARKEERKIVNILNTKEEIKRLFHIRDTEYVKRKFSKLMSVINDNRTPTLYNMPYTTATATATTSINMDSSTKQIEENINLIVENNYLFITVR</sequence>
<protein>
    <submittedName>
        <fullName evidence="1">Uncharacterized protein</fullName>
    </submittedName>
</protein>
<accession>A0A3B1DU92</accession>
<proteinExistence type="predicted"/>
<name>A0A3B1DU92_9ZZZZ</name>
<dbReference type="AlphaFoldDB" id="A0A3B1DU92"/>
<evidence type="ECO:0000313" key="1">
    <source>
        <dbReference type="EMBL" id="VAY88226.1"/>
    </source>
</evidence>
<organism evidence="1">
    <name type="scientific">hydrothermal vent metagenome</name>
    <dbReference type="NCBI Taxonomy" id="652676"/>
    <lineage>
        <taxon>unclassified sequences</taxon>
        <taxon>metagenomes</taxon>
        <taxon>ecological metagenomes</taxon>
    </lineage>
</organism>
<reference evidence="1" key="1">
    <citation type="submission" date="2018-10" db="EMBL/GenBank/DDBJ databases">
        <authorList>
            <person name="Aoki K."/>
        </authorList>
    </citation>
    <scope>NUCLEOTIDE SEQUENCE</scope>
</reference>
<dbReference type="EMBL" id="UOYO01000048">
    <property type="protein sequence ID" value="VAY88226.1"/>
    <property type="molecule type" value="Genomic_DNA"/>
</dbReference>